<evidence type="ECO:0000256" key="5">
    <source>
        <dbReference type="ARBA" id="ARBA00022737"/>
    </source>
</evidence>
<sequence length="973" mass="111144">MLISHQAQSQIKIGKLVNKDKLKNNLARKLRTNWEKRLKKLKKDFDKESFSYAIAFTDNAGFYEDKQRFARYQRLSNNMVKLRDNLKQMSLKDLKRLAKDENKTGLEKAREMRANSKEMIRANGQKPEALTEIGQMAFSSNKFKIAEDAFTKAKKIYDKHGKTNDERYNKLLSNISLLYHTTGRFNEADEYTTRMVELNAKQYGKTHSAYASALNNRAMLLKDLGRYAEAEHLIDQAMGIVSKNEGKNSTPYAIMTNNKAILYQTIGRYAQAEKLLNEAITTSGKSMREGSTLYQRFLVNQALLFQDMKRYEEAEAIYKKAIKRKQRQWKKNHPDYAYMLNNLAALYVEMGKDNEVEQLLKQAQKIYEKKFGKKHPGYAATISNLGNFYRAQEKYNQAKPLLREALVVRETLLSNQHPAYAESQEDLAILHWRMGNISQAAGLYREVLKRSATFIKKYFPAMSEAEKEKYWNKLRPTYLRFYAFAAENHPKDNRLLTDMFNYHLSTKAILLSNANKIRQRILGSGNQKLIGDYKYWLDVKEVLAKLYTYSQADLEAQDINLDSLEKAVNKMERDLSNRSKDFSGGVGDKAIGFSDVAKALANNEAVVEMVQFYQFKNNFTNIVYYAALVVTPQATSPKIVVLKNGDHLETRYLKYYRNTIKNKLQDRYSYKKYWSEIEPLLPKAKTVYISPDGVYNQINLNTLQKPNGKYLIEEQSFIVLTNSKDLIGLKKRKPLSTNRQAVLVGFPDYGSTGKIPALPGTKKEVITIEGLLKSSGYSTQKLMAKKASEESVKTISDKQPKILHIATHGFFLKDKDLSGNKLFGVEIEKAKENPLLRSGLMLADSEKAMDNSLKNKENQTNNNGILTAYEAMNMSLDKTELVVLSACETGLGDVKAGEGVYGLQRAFQVAGAQALIMSLWKVSDAATQQLMTLFYKNWLQLGDKAKAFKKAQLQLKATFKEPFYWGAFVLIGS</sequence>
<evidence type="ECO:0000259" key="12">
    <source>
        <dbReference type="Pfam" id="PF12770"/>
    </source>
</evidence>
<evidence type="ECO:0000256" key="4">
    <source>
        <dbReference type="ARBA" id="ARBA00022701"/>
    </source>
</evidence>
<dbReference type="PANTHER" id="PTHR45783:SF3">
    <property type="entry name" value="KINESIN LIGHT CHAIN"/>
    <property type="match status" value="1"/>
</dbReference>
<keyword evidence="3" id="KW-0963">Cytoplasm</keyword>
<reference evidence="13 14" key="1">
    <citation type="submission" date="2007-01" db="EMBL/GenBank/DDBJ databases">
        <authorList>
            <person name="Haygood M."/>
            <person name="Podell S."/>
            <person name="Anderson C."/>
            <person name="Hopkinson B."/>
            <person name="Roe K."/>
            <person name="Barbeau K."/>
            <person name="Gaasterland T."/>
            <person name="Ferriera S."/>
            <person name="Johnson J."/>
            <person name="Kravitz S."/>
            <person name="Beeson K."/>
            <person name="Sutton G."/>
            <person name="Rogers Y.-H."/>
            <person name="Friedman R."/>
            <person name="Frazier M."/>
            <person name="Venter J.C."/>
        </authorList>
    </citation>
    <scope>NUCLEOTIDE SEQUENCE [LARGE SCALE GENOMIC DNA]</scope>
    <source>
        <strain evidence="13 14">ATCC 23134</strain>
    </source>
</reference>
<accession>A1ZPN3</accession>
<evidence type="ECO:0000256" key="3">
    <source>
        <dbReference type="ARBA" id="ARBA00022490"/>
    </source>
</evidence>
<feature type="coiled-coil region" evidence="11">
    <location>
        <begin position="554"/>
        <end position="581"/>
    </location>
</feature>
<evidence type="ECO:0000313" key="14">
    <source>
        <dbReference type="Proteomes" id="UP000004095"/>
    </source>
</evidence>
<keyword evidence="7 11" id="KW-0175">Coiled coil</keyword>
<dbReference type="InterPro" id="IPR024983">
    <property type="entry name" value="CHAT_dom"/>
</dbReference>
<keyword evidence="4" id="KW-0493">Microtubule</keyword>
<dbReference type="PROSITE" id="PS50005">
    <property type="entry name" value="TPR"/>
    <property type="match status" value="1"/>
</dbReference>
<comment type="caution">
    <text evidence="13">The sequence shown here is derived from an EMBL/GenBank/DDBJ whole genome shotgun (WGS) entry which is preliminary data.</text>
</comment>
<dbReference type="InterPro" id="IPR002151">
    <property type="entry name" value="Kinesin_light"/>
</dbReference>
<evidence type="ECO:0000313" key="13">
    <source>
        <dbReference type="EMBL" id="EAY27772.1"/>
    </source>
</evidence>
<evidence type="ECO:0000256" key="7">
    <source>
        <dbReference type="ARBA" id="ARBA00023054"/>
    </source>
</evidence>
<dbReference type="GO" id="GO:0007018">
    <property type="term" value="P:microtubule-based movement"/>
    <property type="evidence" value="ECO:0007669"/>
    <property type="project" value="TreeGrafter"/>
</dbReference>
<name>A1ZPN3_MICM2</name>
<gene>
    <name evidence="13" type="ORF">M23134_03841</name>
</gene>
<dbReference type="Proteomes" id="UP000004095">
    <property type="component" value="Unassembled WGS sequence"/>
</dbReference>
<proteinExistence type="inferred from homology"/>
<feature type="repeat" description="TPR" evidence="10">
    <location>
        <begin position="379"/>
        <end position="412"/>
    </location>
</feature>
<comment type="subcellular location">
    <subcellularLocation>
        <location evidence="1">Cytoplasm</location>
        <location evidence="1">Cytoskeleton</location>
    </subcellularLocation>
</comment>
<keyword evidence="6 10" id="KW-0802">TPR repeat</keyword>
<dbReference type="eggNOG" id="COG4995">
    <property type="taxonomic scope" value="Bacteria"/>
</dbReference>
<dbReference type="SMART" id="SM00028">
    <property type="entry name" value="TPR"/>
    <property type="match status" value="8"/>
</dbReference>
<dbReference type="PANTHER" id="PTHR45783">
    <property type="entry name" value="KINESIN LIGHT CHAIN"/>
    <property type="match status" value="1"/>
</dbReference>
<evidence type="ECO:0000256" key="2">
    <source>
        <dbReference type="ARBA" id="ARBA00009622"/>
    </source>
</evidence>
<dbReference type="Gene3D" id="1.25.40.10">
    <property type="entry name" value="Tetratricopeptide repeat domain"/>
    <property type="match status" value="2"/>
</dbReference>
<evidence type="ECO:0000256" key="11">
    <source>
        <dbReference type="SAM" id="Coils"/>
    </source>
</evidence>
<dbReference type="EMBL" id="AAWS01000021">
    <property type="protein sequence ID" value="EAY27772.1"/>
    <property type="molecule type" value="Genomic_DNA"/>
</dbReference>
<protein>
    <submittedName>
        <fullName evidence="13">Tetratricopeptide repeat family</fullName>
    </submittedName>
</protein>
<keyword evidence="9" id="KW-0206">Cytoskeleton</keyword>
<comment type="similarity">
    <text evidence="2">Belongs to the kinesin light chain family.</text>
</comment>
<dbReference type="GO" id="GO:0005737">
    <property type="term" value="C:cytoplasm"/>
    <property type="evidence" value="ECO:0007669"/>
    <property type="project" value="TreeGrafter"/>
</dbReference>
<evidence type="ECO:0000256" key="10">
    <source>
        <dbReference type="PROSITE-ProRule" id="PRU00339"/>
    </source>
</evidence>
<keyword evidence="5" id="KW-0677">Repeat</keyword>
<evidence type="ECO:0000256" key="8">
    <source>
        <dbReference type="ARBA" id="ARBA00023175"/>
    </source>
</evidence>
<feature type="domain" description="CHAT" evidence="12">
    <location>
        <begin position="675"/>
        <end position="973"/>
    </location>
</feature>
<dbReference type="AlphaFoldDB" id="A1ZPN3"/>
<keyword evidence="8" id="KW-0505">Motor protein</keyword>
<organism evidence="13 14">
    <name type="scientific">Microscilla marina ATCC 23134</name>
    <dbReference type="NCBI Taxonomy" id="313606"/>
    <lineage>
        <taxon>Bacteria</taxon>
        <taxon>Pseudomonadati</taxon>
        <taxon>Bacteroidota</taxon>
        <taxon>Cytophagia</taxon>
        <taxon>Cytophagales</taxon>
        <taxon>Microscillaceae</taxon>
        <taxon>Microscilla</taxon>
    </lineage>
</organism>
<dbReference type="GO" id="GO:0005871">
    <property type="term" value="C:kinesin complex"/>
    <property type="evidence" value="ECO:0007669"/>
    <property type="project" value="InterPro"/>
</dbReference>
<dbReference type="SUPFAM" id="SSF48452">
    <property type="entry name" value="TPR-like"/>
    <property type="match status" value="1"/>
</dbReference>
<dbReference type="InterPro" id="IPR019734">
    <property type="entry name" value="TPR_rpt"/>
</dbReference>
<evidence type="ECO:0000256" key="1">
    <source>
        <dbReference type="ARBA" id="ARBA00004245"/>
    </source>
</evidence>
<dbReference type="GO" id="GO:0005874">
    <property type="term" value="C:microtubule"/>
    <property type="evidence" value="ECO:0007669"/>
    <property type="project" value="UniProtKB-KW"/>
</dbReference>
<dbReference type="Pfam" id="PF13424">
    <property type="entry name" value="TPR_12"/>
    <property type="match status" value="3"/>
</dbReference>
<evidence type="ECO:0000256" key="9">
    <source>
        <dbReference type="ARBA" id="ARBA00023212"/>
    </source>
</evidence>
<dbReference type="eggNOG" id="COG0457">
    <property type="taxonomic scope" value="Bacteria"/>
</dbReference>
<dbReference type="GO" id="GO:0019894">
    <property type="term" value="F:kinesin binding"/>
    <property type="evidence" value="ECO:0007669"/>
    <property type="project" value="TreeGrafter"/>
</dbReference>
<evidence type="ECO:0000256" key="6">
    <source>
        <dbReference type="ARBA" id="ARBA00022803"/>
    </source>
</evidence>
<dbReference type="Pfam" id="PF12770">
    <property type="entry name" value="CHAT"/>
    <property type="match status" value="1"/>
</dbReference>
<dbReference type="InterPro" id="IPR011990">
    <property type="entry name" value="TPR-like_helical_dom_sf"/>
</dbReference>
<keyword evidence="14" id="KW-1185">Reference proteome</keyword>